<dbReference type="PROSITE" id="PS00194">
    <property type="entry name" value="THIOREDOXIN_1"/>
    <property type="match status" value="1"/>
</dbReference>
<dbReference type="SUPFAM" id="SSF52833">
    <property type="entry name" value="Thioredoxin-like"/>
    <property type="match status" value="1"/>
</dbReference>
<evidence type="ECO:0000313" key="2">
    <source>
        <dbReference type="EMBL" id="OGF58394.1"/>
    </source>
</evidence>
<dbReference type="AlphaFoldDB" id="A0A1F5V4P1"/>
<dbReference type="PROSITE" id="PS51352">
    <property type="entry name" value="THIOREDOXIN_2"/>
    <property type="match status" value="1"/>
</dbReference>
<organism evidence="2 3">
    <name type="scientific">Candidatus Fischerbacteria bacterium RBG_13_37_8</name>
    <dbReference type="NCBI Taxonomy" id="1817863"/>
    <lineage>
        <taxon>Bacteria</taxon>
        <taxon>Candidatus Fischeribacteriota</taxon>
    </lineage>
</organism>
<name>A0A1F5V4P1_9BACT</name>
<dbReference type="EMBL" id="MFGW01000250">
    <property type="protein sequence ID" value="OGF58394.1"/>
    <property type="molecule type" value="Genomic_DNA"/>
</dbReference>
<dbReference type="Gene3D" id="3.40.30.10">
    <property type="entry name" value="Glutaredoxin"/>
    <property type="match status" value="1"/>
</dbReference>
<dbReference type="InterPro" id="IPR000866">
    <property type="entry name" value="AhpC/TSA"/>
</dbReference>
<dbReference type="InterPro" id="IPR050553">
    <property type="entry name" value="Thioredoxin_ResA/DsbE_sf"/>
</dbReference>
<dbReference type="GO" id="GO:0016491">
    <property type="term" value="F:oxidoreductase activity"/>
    <property type="evidence" value="ECO:0007669"/>
    <property type="project" value="InterPro"/>
</dbReference>
<protein>
    <recommendedName>
        <fullName evidence="1">Thioredoxin domain-containing protein</fullName>
    </recommendedName>
</protein>
<dbReference type="PANTHER" id="PTHR42852">
    <property type="entry name" value="THIOL:DISULFIDE INTERCHANGE PROTEIN DSBE"/>
    <property type="match status" value="1"/>
</dbReference>
<dbReference type="InterPro" id="IPR013766">
    <property type="entry name" value="Thioredoxin_domain"/>
</dbReference>
<accession>A0A1F5V4P1</accession>
<dbReference type="PANTHER" id="PTHR42852:SF13">
    <property type="entry name" value="PROTEIN DIPZ"/>
    <property type="match status" value="1"/>
</dbReference>
<dbReference type="STRING" id="1817863.A2Y62_14990"/>
<evidence type="ECO:0000313" key="3">
    <source>
        <dbReference type="Proteomes" id="UP000178943"/>
    </source>
</evidence>
<evidence type="ECO:0000259" key="1">
    <source>
        <dbReference type="PROSITE" id="PS51352"/>
    </source>
</evidence>
<dbReference type="InterPro" id="IPR036249">
    <property type="entry name" value="Thioredoxin-like_sf"/>
</dbReference>
<dbReference type="Proteomes" id="UP000178943">
    <property type="component" value="Unassembled WGS sequence"/>
</dbReference>
<dbReference type="Pfam" id="PF00578">
    <property type="entry name" value="AhpC-TSA"/>
    <property type="match status" value="1"/>
</dbReference>
<feature type="domain" description="Thioredoxin" evidence="1">
    <location>
        <begin position="42"/>
        <end position="180"/>
    </location>
</feature>
<dbReference type="GO" id="GO:0016209">
    <property type="term" value="F:antioxidant activity"/>
    <property type="evidence" value="ECO:0007669"/>
    <property type="project" value="InterPro"/>
</dbReference>
<dbReference type="CDD" id="cd02966">
    <property type="entry name" value="TlpA_like_family"/>
    <property type="match status" value="1"/>
</dbReference>
<sequence>MTKSSKLTKYLKGLFYSIMKKYLISIICVGILMMVSCLREAPPGPKQLPPLKIREYQGEEKGLNDYSFRVLIINFWTTWCGPCKEEIPYFNELYEDYKEKGLLILGVTAESPSKVQAFLKKNIVKYPIIIDDGKTEDAFGVIYYPMTYIYNSDKVFHTQIAGIRGKVFFEDIIKQLLPSQ</sequence>
<gene>
    <name evidence="2" type="ORF">A2Y62_14990</name>
</gene>
<comment type="caution">
    <text evidence="2">The sequence shown here is derived from an EMBL/GenBank/DDBJ whole genome shotgun (WGS) entry which is preliminary data.</text>
</comment>
<reference evidence="2 3" key="1">
    <citation type="journal article" date="2016" name="Nat. Commun.">
        <title>Thousands of microbial genomes shed light on interconnected biogeochemical processes in an aquifer system.</title>
        <authorList>
            <person name="Anantharaman K."/>
            <person name="Brown C.T."/>
            <person name="Hug L.A."/>
            <person name="Sharon I."/>
            <person name="Castelle C.J."/>
            <person name="Probst A.J."/>
            <person name="Thomas B.C."/>
            <person name="Singh A."/>
            <person name="Wilkins M.J."/>
            <person name="Karaoz U."/>
            <person name="Brodie E.L."/>
            <person name="Williams K.H."/>
            <person name="Hubbard S.S."/>
            <person name="Banfield J.F."/>
        </authorList>
    </citation>
    <scope>NUCLEOTIDE SEQUENCE [LARGE SCALE GENOMIC DNA]</scope>
</reference>
<proteinExistence type="predicted"/>
<dbReference type="InterPro" id="IPR017937">
    <property type="entry name" value="Thioredoxin_CS"/>
</dbReference>